<dbReference type="AlphaFoldDB" id="A0A4U0Q3F1"/>
<proteinExistence type="predicted"/>
<evidence type="ECO:0000313" key="1">
    <source>
        <dbReference type="EMBL" id="TJZ75603.1"/>
    </source>
</evidence>
<comment type="caution">
    <text evidence="1">The sequence shown here is derived from an EMBL/GenBank/DDBJ whole genome shotgun (WGS) entry which is preliminary data.</text>
</comment>
<gene>
    <name evidence="1" type="ORF">FAZ21_06730</name>
</gene>
<evidence type="ECO:0000313" key="2">
    <source>
        <dbReference type="Proteomes" id="UP000310016"/>
    </source>
</evidence>
<organism evidence="1 2">
    <name type="scientific">Chitiniphilus eburneus</name>
    <dbReference type="NCBI Taxonomy" id="2571148"/>
    <lineage>
        <taxon>Bacteria</taxon>
        <taxon>Pseudomonadati</taxon>
        <taxon>Pseudomonadota</taxon>
        <taxon>Betaproteobacteria</taxon>
        <taxon>Neisseriales</taxon>
        <taxon>Chitinibacteraceae</taxon>
        <taxon>Chitiniphilus</taxon>
    </lineage>
</organism>
<keyword evidence="2" id="KW-1185">Reference proteome</keyword>
<protein>
    <submittedName>
        <fullName evidence="1">Uncharacterized protein</fullName>
    </submittedName>
</protein>
<accession>A0A4U0Q3F1</accession>
<dbReference type="Proteomes" id="UP000310016">
    <property type="component" value="Unassembled WGS sequence"/>
</dbReference>
<reference evidence="1 2" key="1">
    <citation type="submission" date="2019-04" db="EMBL/GenBank/DDBJ databases">
        <title>Chitiniphilus eburnea sp. nov., a novel chitinolytic bacterium isolated from aquaculture sludge.</title>
        <authorList>
            <person name="Sheng M."/>
        </authorList>
    </citation>
    <scope>NUCLEOTIDE SEQUENCE [LARGE SCALE GENOMIC DNA]</scope>
    <source>
        <strain evidence="1 2">HX-2-15</strain>
    </source>
</reference>
<dbReference type="EMBL" id="SUMF01000004">
    <property type="protein sequence ID" value="TJZ75603.1"/>
    <property type="molecule type" value="Genomic_DNA"/>
</dbReference>
<name>A0A4U0Q3F1_9NEIS</name>
<sequence length="64" mass="7399">MHLHIDTFEQHIQTLRDGIRTCDGLIQDYLMAGEMEEVEHIRVTRARCLHELDALQSSHVEVSA</sequence>
<dbReference type="RefSeq" id="WP_136772516.1">
    <property type="nucleotide sequence ID" value="NZ_SUMF01000004.1"/>
</dbReference>